<dbReference type="GO" id="GO:0003964">
    <property type="term" value="F:RNA-directed DNA polymerase activity"/>
    <property type="evidence" value="ECO:0007669"/>
    <property type="project" value="UniProtKB-KW"/>
</dbReference>
<comment type="caution">
    <text evidence="2">The sequence shown here is derived from an EMBL/GenBank/DDBJ whole genome shotgun (WGS) entry which is preliminary data.</text>
</comment>
<evidence type="ECO:0000256" key="1">
    <source>
        <dbReference type="SAM" id="Phobius"/>
    </source>
</evidence>
<keyword evidence="2" id="KW-0808">Transferase</keyword>
<dbReference type="EMBL" id="SMMG02000002">
    <property type="protein sequence ID" value="KAA3485236.1"/>
    <property type="molecule type" value="Genomic_DNA"/>
</dbReference>
<keyword evidence="1" id="KW-0812">Transmembrane</keyword>
<keyword evidence="1" id="KW-0472">Membrane</keyword>
<keyword evidence="3" id="KW-1185">Reference proteome</keyword>
<evidence type="ECO:0000313" key="2">
    <source>
        <dbReference type="EMBL" id="KAA3485236.1"/>
    </source>
</evidence>
<organism evidence="2 3">
    <name type="scientific">Gossypium australe</name>
    <dbReference type="NCBI Taxonomy" id="47621"/>
    <lineage>
        <taxon>Eukaryota</taxon>
        <taxon>Viridiplantae</taxon>
        <taxon>Streptophyta</taxon>
        <taxon>Embryophyta</taxon>
        <taxon>Tracheophyta</taxon>
        <taxon>Spermatophyta</taxon>
        <taxon>Magnoliopsida</taxon>
        <taxon>eudicotyledons</taxon>
        <taxon>Gunneridae</taxon>
        <taxon>Pentapetalae</taxon>
        <taxon>rosids</taxon>
        <taxon>malvids</taxon>
        <taxon>Malvales</taxon>
        <taxon>Malvaceae</taxon>
        <taxon>Malvoideae</taxon>
        <taxon>Gossypium</taxon>
    </lineage>
</organism>
<keyword evidence="2" id="KW-0548">Nucleotidyltransferase</keyword>
<keyword evidence="1" id="KW-1133">Transmembrane helix</keyword>
<name>A0A5B6WV74_9ROSI</name>
<dbReference type="Proteomes" id="UP000325315">
    <property type="component" value="Unassembled WGS sequence"/>
</dbReference>
<feature type="transmembrane region" description="Helical" evidence="1">
    <location>
        <begin position="325"/>
        <end position="346"/>
    </location>
</feature>
<proteinExistence type="predicted"/>
<reference evidence="3" key="1">
    <citation type="journal article" date="2019" name="Plant Biotechnol. J.">
        <title>Genome sequencing of the Australian wild diploid species Gossypium australe highlights disease resistance and delayed gland morphogenesis.</title>
        <authorList>
            <person name="Cai Y."/>
            <person name="Cai X."/>
            <person name="Wang Q."/>
            <person name="Wang P."/>
            <person name="Zhang Y."/>
            <person name="Cai C."/>
            <person name="Xu Y."/>
            <person name="Wang K."/>
            <person name="Zhou Z."/>
            <person name="Wang C."/>
            <person name="Geng S."/>
            <person name="Li B."/>
            <person name="Dong Q."/>
            <person name="Hou Y."/>
            <person name="Wang H."/>
            <person name="Ai P."/>
            <person name="Liu Z."/>
            <person name="Yi F."/>
            <person name="Sun M."/>
            <person name="An G."/>
            <person name="Cheng J."/>
            <person name="Zhang Y."/>
            <person name="Shi Q."/>
            <person name="Xie Y."/>
            <person name="Shi X."/>
            <person name="Chang Y."/>
            <person name="Huang F."/>
            <person name="Chen Y."/>
            <person name="Hong S."/>
            <person name="Mi L."/>
            <person name="Sun Q."/>
            <person name="Zhang L."/>
            <person name="Zhou B."/>
            <person name="Peng R."/>
            <person name="Zhang X."/>
            <person name="Liu F."/>
        </authorList>
    </citation>
    <scope>NUCLEOTIDE SEQUENCE [LARGE SCALE GENOMIC DNA]</scope>
    <source>
        <strain evidence="3">cv. PA1801</strain>
    </source>
</reference>
<gene>
    <name evidence="2" type="ORF">EPI10_007244</name>
</gene>
<evidence type="ECO:0000313" key="3">
    <source>
        <dbReference type="Proteomes" id="UP000325315"/>
    </source>
</evidence>
<keyword evidence="2" id="KW-0695">RNA-directed DNA polymerase</keyword>
<accession>A0A5B6WV74</accession>
<sequence>MSVFSRIQSKGGLSQRLDRAASNAAWFFFAPNCYVRNLYRLKSYHRLILLYLKPKQRRESWRNDVSVEDNLNQFQVEVQDWNKTVYGNIFQRKRQLISELKRVQCIMELRYSQCLHNRELELRLEVEEILHHEELLWETGIPNFFIVVRWLDGKITKLPVSKLMSTKLKKHVVEFFKNLYSMDYIVHGGLSRRGHFPALSQIDKENLSLMVLDVEIRKAVFDMAPLKVLGIDGFHAKFYQSQSKVIGPTVCRMVQRVIEGYPLNRRLNKTLLVLIPKVQGPEMVSQYRLIVYIKTINDETVWMILKIDLEKAYDRLRRDFLEETLSGVGFSTTLIFVILNCVFIIFSSSLERNDD</sequence>
<protein>
    <submittedName>
        <fullName evidence="2">Reverse transcriptase</fullName>
    </submittedName>
</protein>
<dbReference type="AlphaFoldDB" id="A0A5B6WV74"/>
<dbReference type="OrthoDB" id="1938551at2759"/>